<keyword evidence="1" id="KW-0496">Mitochondrion</keyword>
<reference evidence="4" key="2">
    <citation type="journal article" date="2024" name="Plant">
        <title>Genomic evolution and insights into agronomic trait innovations of Sesamum species.</title>
        <authorList>
            <person name="Miao H."/>
            <person name="Wang L."/>
            <person name="Qu L."/>
            <person name="Liu H."/>
            <person name="Sun Y."/>
            <person name="Le M."/>
            <person name="Wang Q."/>
            <person name="Wei S."/>
            <person name="Zheng Y."/>
            <person name="Lin W."/>
            <person name="Duan Y."/>
            <person name="Cao H."/>
            <person name="Xiong S."/>
            <person name="Wang X."/>
            <person name="Wei L."/>
            <person name="Li C."/>
            <person name="Ma Q."/>
            <person name="Ju M."/>
            <person name="Zhao R."/>
            <person name="Li G."/>
            <person name="Mu C."/>
            <person name="Tian Q."/>
            <person name="Mei H."/>
            <person name="Zhang T."/>
            <person name="Gao T."/>
            <person name="Zhang H."/>
        </authorList>
    </citation>
    <scope>NUCLEOTIDE SEQUENCE</scope>
    <source>
        <strain evidence="4">KEN1</strain>
    </source>
</reference>
<comment type="subcellular location">
    <subcellularLocation>
        <location evidence="1">Mitochondrion inner membrane</location>
        <topology evidence="1">Single-pass membrane protein</topology>
    </subcellularLocation>
</comment>
<protein>
    <recommendedName>
        <fullName evidence="1">Mitochondrial import inner membrane translocase subunit TIM50</fullName>
    </recommendedName>
</protein>
<accession>A0AAW2UY67</accession>
<dbReference type="SUPFAM" id="SSF56784">
    <property type="entry name" value="HAD-like"/>
    <property type="match status" value="1"/>
</dbReference>
<feature type="domain" description="FCP1 homology" evidence="3">
    <location>
        <begin position="352"/>
        <end position="533"/>
    </location>
</feature>
<evidence type="ECO:0000256" key="2">
    <source>
        <dbReference type="SAM" id="MobiDB-lite"/>
    </source>
</evidence>
<dbReference type="InterPro" id="IPR050365">
    <property type="entry name" value="TIM50"/>
</dbReference>
<dbReference type="FunFam" id="3.40.50.1000:FF:000257">
    <property type="entry name" value="Haloacid dehalogenase-like hydrolase (HAD) superfamily protein"/>
    <property type="match status" value="1"/>
</dbReference>
<organism evidence="4">
    <name type="scientific">Sesamum latifolium</name>
    <dbReference type="NCBI Taxonomy" id="2727402"/>
    <lineage>
        <taxon>Eukaryota</taxon>
        <taxon>Viridiplantae</taxon>
        <taxon>Streptophyta</taxon>
        <taxon>Embryophyta</taxon>
        <taxon>Tracheophyta</taxon>
        <taxon>Spermatophyta</taxon>
        <taxon>Magnoliopsida</taxon>
        <taxon>eudicotyledons</taxon>
        <taxon>Gunneridae</taxon>
        <taxon>Pentapetalae</taxon>
        <taxon>asterids</taxon>
        <taxon>lamiids</taxon>
        <taxon>Lamiales</taxon>
        <taxon>Pedaliaceae</taxon>
        <taxon>Sesamum</taxon>
    </lineage>
</organism>
<reference evidence="4" key="1">
    <citation type="submission" date="2020-06" db="EMBL/GenBank/DDBJ databases">
        <authorList>
            <person name="Li T."/>
            <person name="Hu X."/>
            <person name="Zhang T."/>
            <person name="Song X."/>
            <person name="Zhang H."/>
            <person name="Dai N."/>
            <person name="Sheng W."/>
            <person name="Hou X."/>
            <person name="Wei L."/>
        </authorList>
    </citation>
    <scope>NUCLEOTIDE SEQUENCE</scope>
    <source>
        <strain evidence="4">KEN1</strain>
        <tissue evidence="4">Leaf</tissue>
    </source>
</reference>
<dbReference type="InterPro" id="IPR004274">
    <property type="entry name" value="FCP1_dom"/>
</dbReference>
<name>A0AAW2UY67_9LAMI</name>
<evidence type="ECO:0000256" key="1">
    <source>
        <dbReference type="RuleBase" id="RU365079"/>
    </source>
</evidence>
<sequence>MNQVPSRGECLPEDINKMDEQKKSCDSTESSDTGQDIHEEAEPINCNANISLTQKNDDNAGTGEVVDEDESINTCQMNKRLKRTELSNLPTTDSEIIEEAGSSSSGLPHGIGITSLDQQVELESVEACCSESISEKRVIVQEGVSVEAVENKLLEDALDCCLDFQKTSSNSDDKMLLDQSNEITIENRDANMLILAPCKTKNDEVIIVVSTETDNDEFPGVASSNACCMDSPTHLENKELLSPVSNDATMISKNSSVANKSAINPLEEIHDEAKETVSDVEVHDVEFAEENIGVPRVASGDAWNRDNQPVQGEQCVTSNADLSLKPLDSVKGVACQIVNQTINVTVNRAFAGYTGKKLLVLDVNGLLVDISSYVPYDHDPDDIILKKAVFKRPYCDDFLKFCFERFNVGVWSSRTKRNMEPILEFLLGNDKCKLLFSWDQSHCTDTGFTTVEKRHKPLLLKKLKRLWDKCDPDLPWERGAYNESNTLLLDDTPYKALSNPQYTAVFPYTYRFTDVRDNSLGPGGDLRVYLEGLAMAENVQEYVKQNPFGQRPITEKNLSWGFYLKVIEASSTPPRETEEADS</sequence>
<comment type="caution">
    <text evidence="4">The sequence shown here is derived from an EMBL/GenBank/DDBJ whole genome shotgun (WGS) entry which is preliminary data.</text>
</comment>
<gene>
    <name evidence="4" type="ORF">Slati_3223600</name>
</gene>
<dbReference type="PROSITE" id="PS50969">
    <property type="entry name" value="FCP1"/>
    <property type="match status" value="1"/>
</dbReference>
<dbReference type="GO" id="GO:0015031">
    <property type="term" value="P:protein transport"/>
    <property type="evidence" value="ECO:0007669"/>
    <property type="project" value="UniProtKB-KW"/>
</dbReference>
<dbReference type="Pfam" id="PF03031">
    <property type="entry name" value="NIF"/>
    <property type="match status" value="1"/>
</dbReference>
<dbReference type="AlphaFoldDB" id="A0AAW2UY67"/>
<dbReference type="InterPro" id="IPR023214">
    <property type="entry name" value="HAD_sf"/>
</dbReference>
<dbReference type="EMBL" id="JACGWN010000011">
    <property type="protein sequence ID" value="KAL0422007.1"/>
    <property type="molecule type" value="Genomic_DNA"/>
</dbReference>
<dbReference type="SMART" id="SM00577">
    <property type="entry name" value="CPDc"/>
    <property type="match status" value="1"/>
</dbReference>
<evidence type="ECO:0000259" key="3">
    <source>
        <dbReference type="PROSITE" id="PS50969"/>
    </source>
</evidence>
<keyword evidence="1" id="KW-0809">Transit peptide</keyword>
<feature type="compositionally biased region" description="Basic and acidic residues" evidence="2">
    <location>
        <begin position="14"/>
        <end position="26"/>
    </location>
</feature>
<comment type="subunit">
    <text evidence="1">Component of the TIM23 complex.</text>
</comment>
<comment type="similarity">
    <text evidence="1">Belongs to the TIM50 family.</text>
</comment>
<dbReference type="GO" id="GO:0005744">
    <property type="term" value="C:TIM23 mitochondrial import inner membrane translocase complex"/>
    <property type="evidence" value="ECO:0007669"/>
    <property type="project" value="UniProtKB-UniRule"/>
</dbReference>
<evidence type="ECO:0000313" key="4">
    <source>
        <dbReference type="EMBL" id="KAL0422007.1"/>
    </source>
</evidence>
<dbReference type="Gene3D" id="3.40.50.1000">
    <property type="entry name" value="HAD superfamily/HAD-like"/>
    <property type="match status" value="1"/>
</dbReference>
<dbReference type="PANTHER" id="PTHR12210">
    <property type="entry name" value="DULLARD PROTEIN PHOSPHATASE"/>
    <property type="match status" value="1"/>
</dbReference>
<keyword evidence="1" id="KW-0811">Translocation</keyword>
<dbReference type="InterPro" id="IPR036412">
    <property type="entry name" value="HAD-like_sf"/>
</dbReference>
<proteinExistence type="inferred from homology"/>
<keyword evidence="1" id="KW-0813">Transport</keyword>
<feature type="region of interest" description="Disordered" evidence="2">
    <location>
        <begin position="1"/>
        <end position="43"/>
    </location>
</feature>
<keyword evidence="1" id="KW-0653">Protein transport</keyword>
<comment type="function">
    <text evidence="1">Essential component of the TIM23 complex, a complex that mediates the translocation of transit peptide-containing proteins across the mitochondrial inner membrane.</text>
</comment>